<name>A0A4D7CBH4_9SPHN</name>
<keyword evidence="3" id="KW-1185">Reference proteome</keyword>
<keyword evidence="1" id="KW-0812">Transmembrane</keyword>
<proteinExistence type="predicted"/>
<accession>A0A4D7CBH4</accession>
<dbReference type="Proteomes" id="UP000298714">
    <property type="component" value="Chromosome"/>
</dbReference>
<evidence type="ECO:0000256" key="1">
    <source>
        <dbReference type="SAM" id="Phobius"/>
    </source>
</evidence>
<dbReference type="EMBL" id="CP039704">
    <property type="protein sequence ID" value="QCI79606.1"/>
    <property type="molecule type" value="Genomic_DNA"/>
</dbReference>
<sequence length="60" mass="6259">MVAPRQGQLAAPGGVQDRLPRPVKLMIATIAALFPLVGASLVLAVTVEGILGAARRLRRT</sequence>
<keyword evidence="1" id="KW-1133">Transmembrane helix</keyword>
<protein>
    <submittedName>
        <fullName evidence="2">Uncharacterized protein</fullName>
    </submittedName>
</protein>
<evidence type="ECO:0000313" key="2">
    <source>
        <dbReference type="EMBL" id="QCI79606.1"/>
    </source>
</evidence>
<keyword evidence="1" id="KW-0472">Membrane</keyword>
<dbReference type="AlphaFoldDB" id="A0A4D7CBH4"/>
<dbReference type="KEGG" id="hgn:E6W36_08805"/>
<organism evidence="2 3">
    <name type="scientific">Hankyongella ginsenosidimutans</name>
    <dbReference type="NCBI Taxonomy" id="1763828"/>
    <lineage>
        <taxon>Bacteria</taxon>
        <taxon>Pseudomonadati</taxon>
        <taxon>Pseudomonadota</taxon>
        <taxon>Alphaproteobacteria</taxon>
        <taxon>Sphingomonadales</taxon>
        <taxon>Sphingomonadaceae</taxon>
        <taxon>Hankyongella</taxon>
    </lineage>
</organism>
<gene>
    <name evidence="2" type="ORF">E6W36_08805</name>
</gene>
<evidence type="ECO:0000313" key="3">
    <source>
        <dbReference type="Proteomes" id="UP000298714"/>
    </source>
</evidence>
<reference evidence="3" key="1">
    <citation type="submission" date="2019-04" db="EMBL/GenBank/DDBJ databases">
        <title>Complete genome sequence of Sphingomonas sp. W1-2-3.</title>
        <authorList>
            <person name="Im W.T."/>
        </authorList>
    </citation>
    <scope>NUCLEOTIDE SEQUENCE [LARGE SCALE GENOMIC DNA]</scope>
    <source>
        <strain evidence="3">W1-2-3</strain>
    </source>
</reference>
<feature type="transmembrane region" description="Helical" evidence="1">
    <location>
        <begin position="25"/>
        <end position="51"/>
    </location>
</feature>